<evidence type="ECO:0000313" key="2">
    <source>
        <dbReference type="EMBL" id="MCE7508217.1"/>
    </source>
</evidence>
<accession>A0A9Q3ZH35</accession>
<feature type="domain" description="Amidase" evidence="1">
    <location>
        <begin position="262"/>
        <end position="377"/>
    </location>
</feature>
<dbReference type="KEGG" id="axe:P40_18930"/>
<keyword evidence="2" id="KW-0378">Hydrolase</keyword>
<dbReference type="EMBL" id="JAJVKT010000006">
    <property type="protein sequence ID" value="MCE7508217.1"/>
    <property type="molecule type" value="Genomic_DNA"/>
</dbReference>
<dbReference type="RefSeq" id="WP_163121735.1">
    <property type="nucleotide sequence ID" value="NZ_CP012331.1"/>
</dbReference>
<proteinExistence type="predicted"/>
<dbReference type="Proteomes" id="UP001107961">
    <property type="component" value="Unassembled WGS sequence"/>
</dbReference>
<dbReference type="NCBIfam" id="NF006169">
    <property type="entry name" value="PRK08310.1"/>
    <property type="match status" value="1"/>
</dbReference>
<feature type="domain" description="Amidase" evidence="1">
    <location>
        <begin position="20"/>
        <end position="182"/>
    </location>
</feature>
<protein>
    <submittedName>
        <fullName evidence="2">Amidase</fullName>
        <ecNumber evidence="2">3.5.1.4</ecNumber>
    </submittedName>
</protein>
<dbReference type="Pfam" id="PF01425">
    <property type="entry name" value="Amidase"/>
    <property type="match status" value="2"/>
</dbReference>
<keyword evidence="3" id="KW-1185">Reference proteome</keyword>
<dbReference type="InterPro" id="IPR036928">
    <property type="entry name" value="AS_sf"/>
</dbReference>
<gene>
    <name evidence="2" type="ORF">LZG35_06170</name>
</gene>
<dbReference type="PANTHER" id="PTHR46310">
    <property type="entry name" value="AMIDASE 1"/>
    <property type="match status" value="1"/>
</dbReference>
<dbReference type="Gene3D" id="3.90.1300.10">
    <property type="entry name" value="Amidase signature (AS) domain"/>
    <property type="match status" value="1"/>
</dbReference>
<reference evidence="2" key="1">
    <citation type="submission" date="2022-01" db="EMBL/GenBank/DDBJ databases">
        <authorList>
            <person name="Karlyshev A.V."/>
            <person name="Jaspars M."/>
        </authorList>
    </citation>
    <scope>NUCLEOTIDE SEQUENCE</scope>
    <source>
        <strain evidence="2">AGSA3-2</strain>
    </source>
</reference>
<dbReference type="AlphaFoldDB" id="A0A9Q3ZH35"/>
<dbReference type="GO" id="GO:0004040">
    <property type="term" value="F:amidase activity"/>
    <property type="evidence" value="ECO:0007669"/>
    <property type="project" value="UniProtKB-EC"/>
</dbReference>
<evidence type="ECO:0000313" key="3">
    <source>
        <dbReference type="Proteomes" id="UP001107961"/>
    </source>
</evidence>
<dbReference type="InterPro" id="IPR020556">
    <property type="entry name" value="Amidase_CS"/>
</dbReference>
<sequence>MILENGFLYFDPVHLDATGEGPLQGLTFAIKDVFDIAGTVTGIGQPSWRASQPPARHTSPMIETLLAAGAELVGKTHTDELTYSLAGQNAHYGTPPNPAVPGAVPGGSSSGSASVVAAALVDFALGSDTGGSVRVPASYCGIHGLRPTHGVVDYRHCAHLAESFDTLGWFARDARLMARIGQILLPASDRPVPRRLLLVEEALAQSDADVVSQLEARVGNGLPGVTFGGSISVGNLDTYFSAFRPLQAYEAWARFGSWIEAEQPVFGPGVKERFEAASRITATEAEDAREQCQALRTRIRALLGEDTLLCLPTTPTSALPLQADQARVEDIRGRTLRMTALAGTTGLPQLSLPLLHDRDGPVGLSLIGPAGSDQQLLDLAARLPEFINT</sequence>
<evidence type="ECO:0000259" key="1">
    <source>
        <dbReference type="Pfam" id="PF01425"/>
    </source>
</evidence>
<organism evidence="2 3">
    <name type="scientific">Alloalcanivorax xenomutans</name>
    <dbReference type="NCBI Taxonomy" id="1094342"/>
    <lineage>
        <taxon>Bacteria</taxon>
        <taxon>Pseudomonadati</taxon>
        <taxon>Pseudomonadota</taxon>
        <taxon>Gammaproteobacteria</taxon>
        <taxon>Oceanospirillales</taxon>
        <taxon>Alcanivoracaceae</taxon>
        <taxon>Alloalcanivorax</taxon>
    </lineage>
</organism>
<dbReference type="EC" id="3.5.1.4" evidence="2"/>
<dbReference type="PROSITE" id="PS00571">
    <property type="entry name" value="AMIDASES"/>
    <property type="match status" value="1"/>
</dbReference>
<dbReference type="InterPro" id="IPR023631">
    <property type="entry name" value="Amidase_dom"/>
</dbReference>
<dbReference type="SUPFAM" id="SSF75304">
    <property type="entry name" value="Amidase signature (AS) enzymes"/>
    <property type="match status" value="1"/>
</dbReference>
<dbReference type="PANTHER" id="PTHR46310:SF7">
    <property type="entry name" value="AMIDASE 1"/>
    <property type="match status" value="1"/>
</dbReference>
<comment type="caution">
    <text evidence="2">The sequence shown here is derived from an EMBL/GenBank/DDBJ whole genome shotgun (WGS) entry which is preliminary data.</text>
</comment>
<name>A0A9Q3ZH35_9GAMM</name>